<dbReference type="Gene3D" id="3.40.50.720">
    <property type="entry name" value="NAD(P)-binding Rossmann-like Domain"/>
    <property type="match status" value="1"/>
</dbReference>
<evidence type="ECO:0000256" key="2">
    <source>
        <dbReference type="ARBA" id="ARBA00008312"/>
    </source>
</evidence>
<feature type="binding site" evidence="9">
    <location>
        <position position="425"/>
    </location>
    <ligand>
        <name>FAD</name>
        <dbReference type="ChEBI" id="CHEBI:57692"/>
    </ligand>
</feature>
<evidence type="ECO:0000256" key="1">
    <source>
        <dbReference type="ARBA" id="ARBA00001974"/>
    </source>
</evidence>
<protein>
    <recommendedName>
        <fullName evidence="8">NADPH:adrenodoxin oxidoreductase, mitochondrial</fullName>
        <ecNumber evidence="8">1.18.1.6</ecNumber>
    </recommendedName>
</protein>
<reference evidence="12" key="1">
    <citation type="submission" date="2016-03" db="EMBL/GenBank/DDBJ databases">
        <title>Updated assembly of Pseudogymnoascus destructans, the fungus causing white-nose syndrome of bats.</title>
        <authorList>
            <person name="Palmer J.M."/>
            <person name="Drees K.P."/>
            <person name="Foster J.T."/>
            <person name="Lindner D.L."/>
        </authorList>
    </citation>
    <scope>NUCLEOTIDE SEQUENCE [LARGE SCALE GENOMIC DNA]</scope>
    <source>
        <strain evidence="12">20631-21</strain>
    </source>
</reference>
<feature type="binding site" evidence="10">
    <location>
        <begin position="205"/>
        <end position="208"/>
    </location>
    <ligand>
        <name>NADP(+)</name>
        <dbReference type="ChEBI" id="CHEBI:58349"/>
    </ligand>
</feature>
<comment type="cofactor">
    <cofactor evidence="1 8 9">
        <name>FAD</name>
        <dbReference type="ChEBI" id="CHEBI:57692"/>
    </cofactor>
</comment>
<dbReference type="GO" id="GO:0005739">
    <property type="term" value="C:mitochondrion"/>
    <property type="evidence" value="ECO:0007669"/>
    <property type="project" value="UniProtKB-SubCell"/>
</dbReference>
<comment type="catalytic activity">
    <reaction evidence="7 8">
        <text>2 reduced [adrenodoxin] + NADP(+) + H(+) = 2 oxidized [adrenodoxin] + NADPH</text>
        <dbReference type="Rhea" id="RHEA:42312"/>
        <dbReference type="Rhea" id="RHEA-COMP:9998"/>
        <dbReference type="Rhea" id="RHEA-COMP:9999"/>
        <dbReference type="ChEBI" id="CHEBI:15378"/>
        <dbReference type="ChEBI" id="CHEBI:33737"/>
        <dbReference type="ChEBI" id="CHEBI:33738"/>
        <dbReference type="ChEBI" id="CHEBI:57783"/>
        <dbReference type="ChEBI" id="CHEBI:58349"/>
        <dbReference type="EC" id="1.18.1.6"/>
    </reaction>
</comment>
<dbReference type="InterPro" id="IPR021163">
    <property type="entry name" value="Ferredox_Rdtase_adrenod"/>
</dbReference>
<accession>A0A177AGV5</accession>
<sequence>MNHRMSATTQYVCTGCTRHLRRIVFNPRGSLRGAQVSTRRKYSVQNSTQNGRPFRIAVIGSGPAGFYTSYKVLSKIENGTVDMYEHLPVPFGLVRFGVAPDHPEVKNCEDKFQEVAESPNFNFIGNISIGPDPGSLPLKAIAPHYDAILFAYGASQDRKLGIKGEDTVNGIYSARAFVGWYNGLPEYSGLAPDLTMGEEAVVIGQGNVALDVARILLSDVNSLKGTDITEQAIDALSRSRVKSVRVVGRRGPMQAAFTIKEVRELMKLPDVAFRPIPPAQLPPDITKLPRAPKRIMQVLAKGSEASLGDVPRSWSLDFKLSPTSFNPDSSNNLASLSFDKTSLGLDPFDPKARVTSTGEQADLPAEMAFRSIGYKSEAIAGLSELGVPFDDRLGIIPNDQEGRVLSLGWEKGVKQHVPGMYAAGWVKRGPTGVIASTMSDAFLTADRIAEDWNSKAPFKGGEDVKTGWDAVKVEAEKRGCRRVSWEDWKKIDAAEVARGKKSGKKREKFTTIEEMLRVLD</sequence>
<dbReference type="AlphaFoldDB" id="A0A177AGV5"/>
<evidence type="ECO:0000259" key="11">
    <source>
        <dbReference type="Pfam" id="PF07992"/>
    </source>
</evidence>
<dbReference type="InterPro" id="IPR036188">
    <property type="entry name" value="FAD/NAD-bd_sf"/>
</dbReference>
<dbReference type="GeneID" id="36285112"/>
<dbReference type="Pfam" id="PF07992">
    <property type="entry name" value="Pyr_redox_2"/>
    <property type="match status" value="1"/>
</dbReference>
<name>A0A177AGV5_9PEZI</name>
<feature type="binding site" evidence="9">
    <location>
        <begin position="432"/>
        <end position="434"/>
    </location>
    <ligand>
        <name>FAD</name>
        <dbReference type="ChEBI" id="CHEBI:57692"/>
    </ligand>
</feature>
<comment type="subcellular location">
    <subcellularLocation>
        <location evidence="8">Mitochondrion</location>
    </subcellularLocation>
</comment>
<keyword evidence="3 8" id="KW-0285">Flavoprotein</keyword>
<evidence type="ECO:0000256" key="10">
    <source>
        <dbReference type="PIRSR" id="PIRSR000362-2"/>
    </source>
</evidence>
<evidence type="ECO:0000256" key="7">
    <source>
        <dbReference type="ARBA" id="ARBA00048933"/>
    </source>
</evidence>
<evidence type="ECO:0000256" key="5">
    <source>
        <dbReference type="ARBA" id="ARBA00022857"/>
    </source>
</evidence>
<evidence type="ECO:0000256" key="9">
    <source>
        <dbReference type="PIRSR" id="PIRSR000362-1"/>
    </source>
</evidence>
<keyword evidence="6 8" id="KW-0560">Oxidoreductase</keyword>
<dbReference type="InterPro" id="IPR023753">
    <property type="entry name" value="FAD/NAD-binding_dom"/>
</dbReference>
<feature type="domain" description="FAD/NAD(P)-binding" evidence="11">
    <location>
        <begin position="54"/>
        <end position="216"/>
    </location>
</feature>
<evidence type="ECO:0000313" key="12">
    <source>
        <dbReference type="EMBL" id="OAF61339.2"/>
    </source>
</evidence>
<dbReference type="eggNOG" id="KOG1800">
    <property type="taxonomic scope" value="Eukaryota"/>
</dbReference>
<feature type="binding site" evidence="9">
    <location>
        <position position="64"/>
    </location>
    <ligand>
        <name>FAD</name>
        <dbReference type="ChEBI" id="CHEBI:57692"/>
    </ligand>
</feature>
<dbReference type="OrthoDB" id="333024at2759"/>
<dbReference type="Gene3D" id="3.50.50.60">
    <property type="entry name" value="FAD/NAD(P)-binding domain"/>
    <property type="match status" value="1"/>
</dbReference>
<dbReference type="RefSeq" id="XP_024326614.1">
    <property type="nucleotide sequence ID" value="XM_024465696.1"/>
</dbReference>
<keyword evidence="4 8" id="KW-0274">FAD</keyword>
<feature type="binding site" evidence="10">
    <location>
        <position position="261"/>
    </location>
    <ligand>
        <name>NADP(+)</name>
        <dbReference type="ChEBI" id="CHEBI:58349"/>
    </ligand>
</feature>
<comment type="similarity">
    <text evidence="2 8">Belongs to the ferredoxin--NADP reductase type 1 family.</text>
</comment>
<evidence type="ECO:0000256" key="8">
    <source>
        <dbReference type="PIRNR" id="PIRNR000362"/>
    </source>
</evidence>
<feature type="binding site" evidence="9">
    <location>
        <position position="85"/>
    </location>
    <ligand>
        <name>FAD</name>
        <dbReference type="ChEBI" id="CHEBI:57692"/>
    </ligand>
</feature>
<keyword evidence="5 8" id="KW-0521">NADP</keyword>
<organism evidence="12">
    <name type="scientific">Pseudogymnoascus destructans</name>
    <dbReference type="NCBI Taxonomy" id="655981"/>
    <lineage>
        <taxon>Eukaryota</taxon>
        <taxon>Fungi</taxon>
        <taxon>Dikarya</taxon>
        <taxon>Ascomycota</taxon>
        <taxon>Pezizomycotina</taxon>
        <taxon>Leotiomycetes</taxon>
        <taxon>Thelebolales</taxon>
        <taxon>Thelebolaceae</taxon>
        <taxon>Pseudogymnoascus</taxon>
    </lineage>
</organism>
<feature type="binding site" evidence="9">
    <location>
        <position position="93"/>
    </location>
    <ligand>
        <name>FAD</name>
        <dbReference type="ChEBI" id="CHEBI:57692"/>
    </ligand>
</feature>
<dbReference type="VEuPathDB" id="FungiDB:GMDG_01413"/>
<feature type="binding site" evidence="10">
    <location>
        <begin position="249"/>
        <end position="250"/>
    </location>
    <ligand>
        <name>NADP(+)</name>
        <dbReference type="ChEBI" id="CHEBI:58349"/>
    </ligand>
</feature>
<dbReference type="EMBL" id="KV441389">
    <property type="protein sequence ID" value="OAF61339.2"/>
    <property type="molecule type" value="Genomic_DNA"/>
</dbReference>
<dbReference type="InterPro" id="IPR055275">
    <property type="entry name" value="Ferredox_Rdtase"/>
</dbReference>
<dbReference type="EC" id="1.18.1.6" evidence="8"/>
<dbReference type="PANTHER" id="PTHR48467">
    <property type="entry name" value="GLUTAMATE SYNTHASE 1 [NADH], CHLOROPLASTIC-LIKE"/>
    <property type="match status" value="1"/>
</dbReference>
<dbReference type="Proteomes" id="UP000077154">
    <property type="component" value="Unassembled WGS sequence"/>
</dbReference>
<dbReference type="PIRSF" id="PIRSF000362">
    <property type="entry name" value="FNR"/>
    <property type="match status" value="1"/>
</dbReference>
<evidence type="ECO:0000256" key="4">
    <source>
        <dbReference type="ARBA" id="ARBA00022827"/>
    </source>
</evidence>
<gene>
    <name evidence="12" type="primary">ARH1</name>
    <name evidence="12" type="ORF">VC83_02026</name>
</gene>
<evidence type="ECO:0000256" key="6">
    <source>
        <dbReference type="ARBA" id="ARBA00023002"/>
    </source>
</evidence>
<feature type="binding site" evidence="9">
    <location>
        <position position="129"/>
    </location>
    <ligand>
        <name>FAD</name>
        <dbReference type="ChEBI" id="CHEBI:57692"/>
    </ligand>
</feature>
<proteinExistence type="inferred from homology"/>
<keyword evidence="8" id="KW-0496">Mitochondrion</keyword>
<dbReference type="PRINTS" id="PR00419">
    <property type="entry name" value="ADXRDTASE"/>
</dbReference>
<feature type="binding site" evidence="10">
    <location>
        <position position="432"/>
    </location>
    <ligand>
        <name>NADP(+)</name>
        <dbReference type="ChEBI" id="CHEBI:58349"/>
    </ligand>
</feature>
<dbReference type="PANTHER" id="PTHR48467:SF1">
    <property type="entry name" value="GLUTAMATE SYNTHASE 1 [NADH], CHLOROPLASTIC-LIKE"/>
    <property type="match status" value="1"/>
</dbReference>
<dbReference type="SUPFAM" id="SSF51971">
    <property type="entry name" value="Nucleotide-binding domain"/>
    <property type="match status" value="1"/>
</dbReference>
<evidence type="ECO:0000256" key="3">
    <source>
        <dbReference type="ARBA" id="ARBA00022630"/>
    </source>
</evidence>
<dbReference type="GO" id="GO:0016491">
    <property type="term" value="F:oxidoreductase activity"/>
    <property type="evidence" value="ECO:0007669"/>
    <property type="project" value="UniProtKB-KW"/>
</dbReference>